<evidence type="ECO:0000256" key="1">
    <source>
        <dbReference type="SAM" id="MobiDB-lite"/>
    </source>
</evidence>
<dbReference type="Proteomes" id="UP000566819">
    <property type="component" value="Unassembled WGS sequence"/>
</dbReference>
<proteinExistence type="predicted"/>
<feature type="compositionally biased region" description="Basic and acidic residues" evidence="1">
    <location>
        <begin position="1"/>
        <end position="10"/>
    </location>
</feature>
<organism evidence="2 3">
    <name type="scientific">Cudoniella acicularis</name>
    <dbReference type="NCBI Taxonomy" id="354080"/>
    <lineage>
        <taxon>Eukaryota</taxon>
        <taxon>Fungi</taxon>
        <taxon>Dikarya</taxon>
        <taxon>Ascomycota</taxon>
        <taxon>Pezizomycotina</taxon>
        <taxon>Leotiomycetes</taxon>
        <taxon>Helotiales</taxon>
        <taxon>Tricladiaceae</taxon>
        <taxon>Cudoniella</taxon>
    </lineage>
</organism>
<sequence>MFDKSYHDGRGTVGGPTSGVNGLKAAPVAGGSRLLEGRIDRPRTGGNLPRYKLQPQVSRERRASAPRARPQPHLKFAGVSEGLDPSPDSDWHVEALTLANHDLLSTLKPVAGGGQAIVEHLGTHNSLTPAFLGFGQRCRMQIQQLDLPMASIKCYPAGDVEHFHLTRAGFREETEPIGTFNGRQMTMHPKPISRPMSQARKAEGGEWCSSLVQYNMCSAVQLQIQNIAVVEMLLGAGETCSQQQLMNRHAARRRGLASVDIDIDVDMDGDDDRPGALSPDSPLLAGDRFSIRFGCGCG</sequence>
<comment type="caution">
    <text evidence="2">The sequence shown here is derived from an EMBL/GenBank/DDBJ whole genome shotgun (WGS) entry which is preliminary data.</text>
</comment>
<dbReference type="EMBL" id="JAAMPI010001160">
    <property type="protein sequence ID" value="KAF4626398.1"/>
    <property type="molecule type" value="Genomic_DNA"/>
</dbReference>
<gene>
    <name evidence="2" type="ORF">G7Y89_g11761</name>
</gene>
<reference evidence="2 3" key="1">
    <citation type="submission" date="2020-03" db="EMBL/GenBank/DDBJ databases">
        <title>Draft Genome Sequence of Cudoniella acicularis.</title>
        <authorList>
            <person name="Buettner E."/>
            <person name="Kellner H."/>
        </authorList>
    </citation>
    <scope>NUCLEOTIDE SEQUENCE [LARGE SCALE GENOMIC DNA]</scope>
    <source>
        <strain evidence="2 3">DSM 108380</strain>
    </source>
</reference>
<dbReference type="AlphaFoldDB" id="A0A8H4VXK5"/>
<accession>A0A8H4VXK5</accession>
<evidence type="ECO:0000313" key="2">
    <source>
        <dbReference type="EMBL" id="KAF4626398.1"/>
    </source>
</evidence>
<protein>
    <submittedName>
        <fullName evidence="2">Uncharacterized protein</fullName>
    </submittedName>
</protein>
<keyword evidence="3" id="KW-1185">Reference proteome</keyword>
<feature type="region of interest" description="Disordered" evidence="1">
    <location>
        <begin position="1"/>
        <end position="88"/>
    </location>
</feature>
<evidence type="ECO:0000313" key="3">
    <source>
        <dbReference type="Proteomes" id="UP000566819"/>
    </source>
</evidence>
<name>A0A8H4VXK5_9HELO</name>